<keyword evidence="2" id="KW-1185">Reference proteome</keyword>
<dbReference type="EMBL" id="ML736284">
    <property type="protein sequence ID" value="KAE8374473.1"/>
    <property type="molecule type" value="Genomic_DNA"/>
</dbReference>
<dbReference type="Proteomes" id="UP000326198">
    <property type="component" value="Unassembled WGS sequence"/>
</dbReference>
<accession>A0A5N7AXL5</accession>
<name>A0A5N7AXL5_9EURO</name>
<evidence type="ECO:0000313" key="2">
    <source>
        <dbReference type="Proteomes" id="UP000326198"/>
    </source>
</evidence>
<evidence type="ECO:0000313" key="1">
    <source>
        <dbReference type="EMBL" id="KAE8374473.1"/>
    </source>
</evidence>
<gene>
    <name evidence="1" type="ORF">BDV26DRAFT_42908</name>
</gene>
<protein>
    <submittedName>
        <fullName evidence="1">Uncharacterized protein</fullName>
    </submittedName>
</protein>
<organism evidence="1 2">
    <name type="scientific">Aspergillus bertholletiae</name>
    <dbReference type="NCBI Taxonomy" id="1226010"/>
    <lineage>
        <taxon>Eukaryota</taxon>
        <taxon>Fungi</taxon>
        <taxon>Dikarya</taxon>
        <taxon>Ascomycota</taxon>
        <taxon>Pezizomycotina</taxon>
        <taxon>Eurotiomycetes</taxon>
        <taxon>Eurotiomycetidae</taxon>
        <taxon>Eurotiales</taxon>
        <taxon>Aspergillaceae</taxon>
        <taxon>Aspergillus</taxon>
        <taxon>Aspergillus subgen. Circumdati</taxon>
    </lineage>
</organism>
<dbReference type="AlphaFoldDB" id="A0A5N7AXL5"/>
<sequence length="74" mass="8193">MEPWAGTLFPPPKPHLTSYLNTLLFLLTSGLIRDDFSSSCPPSPPPSLLFPLDPGRRACFHCSFSSIIILIINH</sequence>
<proteinExistence type="predicted"/>
<reference evidence="1 2" key="1">
    <citation type="submission" date="2019-04" db="EMBL/GenBank/DDBJ databases">
        <title>Friends and foes A comparative genomics studyof 23 Aspergillus species from section Flavi.</title>
        <authorList>
            <consortium name="DOE Joint Genome Institute"/>
            <person name="Kjaerbolling I."/>
            <person name="Vesth T."/>
            <person name="Frisvad J.C."/>
            <person name="Nybo J.L."/>
            <person name="Theobald S."/>
            <person name="Kildgaard S."/>
            <person name="Isbrandt T."/>
            <person name="Kuo A."/>
            <person name="Sato A."/>
            <person name="Lyhne E.K."/>
            <person name="Kogle M.E."/>
            <person name="Wiebenga A."/>
            <person name="Kun R.S."/>
            <person name="Lubbers R.J."/>
            <person name="Makela M.R."/>
            <person name="Barry K."/>
            <person name="Chovatia M."/>
            <person name="Clum A."/>
            <person name="Daum C."/>
            <person name="Haridas S."/>
            <person name="He G."/>
            <person name="LaButti K."/>
            <person name="Lipzen A."/>
            <person name="Mondo S."/>
            <person name="Riley R."/>
            <person name="Salamov A."/>
            <person name="Simmons B.A."/>
            <person name="Magnuson J.K."/>
            <person name="Henrissat B."/>
            <person name="Mortensen U.H."/>
            <person name="Larsen T.O."/>
            <person name="Devries R.P."/>
            <person name="Grigoriev I.V."/>
            <person name="Machida M."/>
            <person name="Baker S.E."/>
            <person name="Andersen M.R."/>
        </authorList>
    </citation>
    <scope>NUCLEOTIDE SEQUENCE [LARGE SCALE GENOMIC DNA]</scope>
    <source>
        <strain evidence="1 2">IBT 29228</strain>
    </source>
</reference>